<keyword evidence="3" id="KW-1185">Reference proteome</keyword>
<dbReference type="STRING" id="1387353.BSF38_04685"/>
<dbReference type="AlphaFoldDB" id="A0A1U7CW03"/>
<sequence>MHVDRRSFVRTLMHSIPTIAVARALRADDQSSKGASRPIRVRIWSEGLAARSVYPDGIDGALAGPLGRTADVEVARASLDQPEAGLSDSALDATDVLIWWGRYRHDEVPDDRVEAVVERVRAGKLGLLALYTSCGSKPFRRLMNSMPCEPGSWREDGKPEFVTVRSPEHPIARGIGSFTIPQSDMFSEPFAVPEPESVVLVSNWERGETVRSGLTWSVDKGRIAYLRTGSESYPILFHPSIRQIVSNAVFWCAHRS</sequence>
<name>A0A1U7CW03_9BACT</name>
<evidence type="ECO:0000313" key="3">
    <source>
        <dbReference type="Proteomes" id="UP000186309"/>
    </source>
</evidence>
<proteinExistence type="predicted"/>
<feature type="domain" description="ThuA-like" evidence="1">
    <location>
        <begin position="64"/>
        <end position="252"/>
    </location>
</feature>
<accession>A0A1U7CW03</accession>
<dbReference type="OrthoDB" id="252909at2"/>
<dbReference type="RefSeq" id="WP_076349520.1">
    <property type="nucleotide sequence ID" value="NZ_CP019082.1"/>
</dbReference>
<dbReference type="EMBL" id="CP019082">
    <property type="protein sequence ID" value="APW63124.1"/>
    <property type="molecule type" value="Genomic_DNA"/>
</dbReference>
<dbReference type="Pfam" id="PF06283">
    <property type="entry name" value="ThuA"/>
    <property type="match status" value="1"/>
</dbReference>
<dbReference type="KEGG" id="pbor:BSF38_04685"/>
<dbReference type="SUPFAM" id="SSF52317">
    <property type="entry name" value="Class I glutamine amidotransferase-like"/>
    <property type="match status" value="1"/>
</dbReference>
<organism evidence="2 3">
    <name type="scientific">Paludisphaera borealis</name>
    <dbReference type="NCBI Taxonomy" id="1387353"/>
    <lineage>
        <taxon>Bacteria</taxon>
        <taxon>Pseudomonadati</taxon>
        <taxon>Planctomycetota</taxon>
        <taxon>Planctomycetia</taxon>
        <taxon>Isosphaerales</taxon>
        <taxon>Isosphaeraceae</taxon>
        <taxon>Paludisphaera</taxon>
    </lineage>
</organism>
<dbReference type="Gene3D" id="3.40.50.880">
    <property type="match status" value="1"/>
</dbReference>
<reference evidence="3" key="1">
    <citation type="submission" date="2016-12" db="EMBL/GenBank/DDBJ databases">
        <title>Comparative genomics of four Isosphaeraceae planctomycetes: a common pool of plasmids and glycoside hydrolase genes.</title>
        <authorList>
            <person name="Ivanova A."/>
        </authorList>
    </citation>
    <scope>NUCLEOTIDE SEQUENCE [LARGE SCALE GENOMIC DNA]</scope>
    <source>
        <strain evidence="3">PX4</strain>
    </source>
</reference>
<protein>
    <recommendedName>
        <fullName evidence="1">ThuA-like domain-containing protein</fullName>
    </recommendedName>
</protein>
<evidence type="ECO:0000259" key="1">
    <source>
        <dbReference type="Pfam" id="PF06283"/>
    </source>
</evidence>
<dbReference type="InterPro" id="IPR029010">
    <property type="entry name" value="ThuA-like"/>
</dbReference>
<dbReference type="InterPro" id="IPR029062">
    <property type="entry name" value="Class_I_gatase-like"/>
</dbReference>
<evidence type="ECO:0000313" key="2">
    <source>
        <dbReference type="EMBL" id="APW63124.1"/>
    </source>
</evidence>
<gene>
    <name evidence="2" type="ORF">BSF38_04685</name>
</gene>
<dbReference type="Proteomes" id="UP000186309">
    <property type="component" value="Chromosome"/>
</dbReference>